<organism evidence="1 2">
    <name type="scientific">Bauhinia variegata</name>
    <name type="common">Purple orchid tree</name>
    <name type="synonym">Phanera variegata</name>
    <dbReference type="NCBI Taxonomy" id="167791"/>
    <lineage>
        <taxon>Eukaryota</taxon>
        <taxon>Viridiplantae</taxon>
        <taxon>Streptophyta</taxon>
        <taxon>Embryophyta</taxon>
        <taxon>Tracheophyta</taxon>
        <taxon>Spermatophyta</taxon>
        <taxon>Magnoliopsida</taxon>
        <taxon>eudicotyledons</taxon>
        <taxon>Gunneridae</taxon>
        <taxon>Pentapetalae</taxon>
        <taxon>rosids</taxon>
        <taxon>fabids</taxon>
        <taxon>Fabales</taxon>
        <taxon>Fabaceae</taxon>
        <taxon>Cercidoideae</taxon>
        <taxon>Cercideae</taxon>
        <taxon>Bauhiniinae</taxon>
        <taxon>Bauhinia</taxon>
    </lineage>
</organism>
<sequence length="647" mass="71305">MIEEYKKEGKLVPSEIVATVLEKAMKKSKTNKFLVDGFPRNQENLATAENIMKIEPNIVLYFDCHEEESMRRLLNRNQGRDDDNIETIRKRLQVYYECTLPVLDYYASKGKLRKIDSGKAIDDVFEDVKKFLLTMAMPSKPKIPSLLLSLLLSLTCNLILRSPLADAGYSIGVNYGTVANNLPPPPQVASFLKSKTTIDRVKIFDANPDILRAFANTGIAVTVTVGNGDIPSLAKLDAAQSWVANNILPFHPKTTINHIAVGNEIQATSDKDLIAHLLPAMKALYSALKLANVTTIQVTTPHSLGILSTSVPPSSGQFRRGYDKAIYAPILEFHRRTKSPFMVNPYPFFGFSPEKPETLNYALFKRNGGVFDEVTKINYTNMFDAQMDAIYSAMKKVGYDDVEIVVGETGWPSAGDPNQPGVSLENAVSFNGNLIKHVNSGKGTPLMPNRTFETYIFSLFNENLKPTVSEQNYGLFKPDLTPVYDVGVLRTEQALGPASEVSAEGPSSDQSKRWCVPKTDASDKALQANIDYVCSKGIDCGPIQDGGPCFAPNTVRSHAAYAMNAYYQTSGRHDYDCDFGHTGMLTFTDPSYNTCTYPYEVAGLKVGKDKEKQKPVAGGAMKRGTSLVDIFVAVAAYVILGRFYVTL</sequence>
<dbReference type="EMBL" id="CM039439">
    <property type="protein sequence ID" value="KAI4296966.1"/>
    <property type="molecule type" value="Genomic_DNA"/>
</dbReference>
<dbReference type="Proteomes" id="UP000828941">
    <property type="component" value="Chromosome 14"/>
</dbReference>
<comment type="caution">
    <text evidence="1">The sequence shown here is derived from an EMBL/GenBank/DDBJ whole genome shotgun (WGS) entry which is preliminary data.</text>
</comment>
<proteinExistence type="predicted"/>
<name>A0ACB9KIJ7_BAUVA</name>
<evidence type="ECO:0000313" key="1">
    <source>
        <dbReference type="EMBL" id="KAI4296966.1"/>
    </source>
</evidence>
<protein>
    <submittedName>
        <fullName evidence="1">Uncharacterized protein</fullName>
    </submittedName>
</protein>
<gene>
    <name evidence="1" type="ORF">L6164_036880</name>
</gene>
<accession>A0ACB9KIJ7</accession>
<reference evidence="1 2" key="1">
    <citation type="journal article" date="2022" name="DNA Res.">
        <title>Chromosomal-level genome assembly of the orchid tree Bauhinia variegata (Leguminosae; Cercidoideae) supports the allotetraploid origin hypothesis of Bauhinia.</title>
        <authorList>
            <person name="Zhong Y."/>
            <person name="Chen Y."/>
            <person name="Zheng D."/>
            <person name="Pang J."/>
            <person name="Liu Y."/>
            <person name="Luo S."/>
            <person name="Meng S."/>
            <person name="Qian L."/>
            <person name="Wei D."/>
            <person name="Dai S."/>
            <person name="Zhou R."/>
        </authorList>
    </citation>
    <scope>NUCLEOTIDE SEQUENCE [LARGE SCALE GENOMIC DNA]</scope>
    <source>
        <strain evidence="1">BV-YZ2020</strain>
    </source>
</reference>
<evidence type="ECO:0000313" key="2">
    <source>
        <dbReference type="Proteomes" id="UP000828941"/>
    </source>
</evidence>
<keyword evidence="2" id="KW-1185">Reference proteome</keyword>